<organism evidence="1">
    <name type="scientific">Arundo donax</name>
    <name type="common">Giant reed</name>
    <name type="synonym">Donax arundinaceus</name>
    <dbReference type="NCBI Taxonomy" id="35708"/>
    <lineage>
        <taxon>Eukaryota</taxon>
        <taxon>Viridiplantae</taxon>
        <taxon>Streptophyta</taxon>
        <taxon>Embryophyta</taxon>
        <taxon>Tracheophyta</taxon>
        <taxon>Spermatophyta</taxon>
        <taxon>Magnoliopsida</taxon>
        <taxon>Liliopsida</taxon>
        <taxon>Poales</taxon>
        <taxon>Poaceae</taxon>
        <taxon>PACMAD clade</taxon>
        <taxon>Arundinoideae</taxon>
        <taxon>Arundineae</taxon>
        <taxon>Arundo</taxon>
    </lineage>
</organism>
<reference evidence="1" key="1">
    <citation type="submission" date="2014-09" db="EMBL/GenBank/DDBJ databases">
        <authorList>
            <person name="Magalhaes I.L.F."/>
            <person name="Oliveira U."/>
            <person name="Santos F.R."/>
            <person name="Vidigal T.H.D.A."/>
            <person name="Brescovit A.D."/>
            <person name="Santos A.J."/>
        </authorList>
    </citation>
    <scope>NUCLEOTIDE SEQUENCE</scope>
    <source>
        <tissue evidence="1">Shoot tissue taken approximately 20 cm above the soil surface</tissue>
    </source>
</reference>
<protein>
    <submittedName>
        <fullName evidence="1">Uncharacterized protein</fullName>
    </submittedName>
</protein>
<reference evidence="1" key="2">
    <citation type="journal article" date="2015" name="Data Brief">
        <title>Shoot transcriptome of the giant reed, Arundo donax.</title>
        <authorList>
            <person name="Barrero R.A."/>
            <person name="Guerrero F.D."/>
            <person name="Moolhuijzen P."/>
            <person name="Goolsby J.A."/>
            <person name="Tidwell J."/>
            <person name="Bellgard S.E."/>
            <person name="Bellgard M.I."/>
        </authorList>
    </citation>
    <scope>NUCLEOTIDE SEQUENCE</scope>
    <source>
        <tissue evidence="1">Shoot tissue taken approximately 20 cm above the soil surface</tissue>
    </source>
</reference>
<accession>A0A0A9DCM6</accession>
<dbReference type="EMBL" id="GBRH01213452">
    <property type="protein sequence ID" value="JAD84443.1"/>
    <property type="molecule type" value="Transcribed_RNA"/>
</dbReference>
<dbReference type="AlphaFoldDB" id="A0A0A9DCM6"/>
<sequence>MNLLCVVLSMNGSTKRMSTGGRNNSIVGALLFIKLLYQLPLPLCQLHWDSDVEVNILIPEHRGIPCLYSFAPQDNLLSWLGTLPNLN</sequence>
<evidence type="ECO:0000313" key="1">
    <source>
        <dbReference type="EMBL" id="JAD84443.1"/>
    </source>
</evidence>
<proteinExistence type="predicted"/>
<name>A0A0A9DCM6_ARUDO</name>